<dbReference type="EMBL" id="JAVXZY010000002">
    <property type="protein sequence ID" value="MDT8998751.1"/>
    <property type="molecule type" value="Genomic_DNA"/>
</dbReference>
<protein>
    <recommendedName>
        <fullName evidence="3">Agglutinin biogenesis protein MshP</fullName>
    </recommendedName>
</protein>
<evidence type="ECO:0000313" key="1">
    <source>
        <dbReference type="EMBL" id="MDT8998751.1"/>
    </source>
</evidence>
<dbReference type="Proteomes" id="UP001246372">
    <property type="component" value="Unassembled WGS sequence"/>
</dbReference>
<proteinExistence type="predicted"/>
<comment type="caution">
    <text evidence="1">The sequence shown here is derived from an EMBL/GenBank/DDBJ whole genome shotgun (WGS) entry which is preliminary data.</text>
</comment>
<name>A0ABU3P848_9BURK</name>
<sequence>MKQAAQGFTMMSALFILVVLTALGATLAQLSMRQHLGAASELEQARAYQAALAGLEFGSFQILRNAVAQPPCFATTSIAFGTPAQPGPPGMTVTVSCSRTPGSGTVSDGSTQLAFYQLLATACNAPNAGSCPGASPPQPSYVERQLARTLQR</sequence>
<evidence type="ECO:0008006" key="3">
    <source>
        <dbReference type="Google" id="ProtNLM"/>
    </source>
</evidence>
<gene>
    <name evidence="1" type="ORF">RQP53_05650</name>
</gene>
<dbReference type="RefSeq" id="WP_315649257.1">
    <property type="nucleotide sequence ID" value="NZ_JAVXZY010000002.1"/>
</dbReference>
<keyword evidence="2" id="KW-1185">Reference proteome</keyword>
<reference evidence="1" key="1">
    <citation type="submission" date="2023-09" db="EMBL/GenBank/DDBJ databases">
        <title>Paucibacter sp. APW11 Genome sequencing and assembly.</title>
        <authorList>
            <person name="Kim I."/>
        </authorList>
    </citation>
    <scope>NUCLEOTIDE SEQUENCE</scope>
    <source>
        <strain evidence="1">APW11</strain>
    </source>
</reference>
<evidence type="ECO:0000313" key="2">
    <source>
        <dbReference type="Proteomes" id="UP001246372"/>
    </source>
</evidence>
<organism evidence="1 2">
    <name type="scientific">Roseateles aquae</name>
    <dbReference type="NCBI Taxonomy" id="3077235"/>
    <lineage>
        <taxon>Bacteria</taxon>
        <taxon>Pseudomonadati</taxon>
        <taxon>Pseudomonadota</taxon>
        <taxon>Betaproteobacteria</taxon>
        <taxon>Burkholderiales</taxon>
        <taxon>Sphaerotilaceae</taxon>
        <taxon>Roseateles</taxon>
    </lineage>
</organism>
<accession>A0ABU3P848</accession>